<dbReference type="RefSeq" id="WP_168027172.1">
    <property type="nucleotide sequence ID" value="NZ_JAAVNE010000002.1"/>
</dbReference>
<accession>A0ABX1DXB9</accession>
<keyword evidence="1" id="KW-0812">Transmembrane</keyword>
<feature type="transmembrane region" description="Helical" evidence="1">
    <location>
        <begin position="15"/>
        <end position="37"/>
    </location>
</feature>
<dbReference type="EMBL" id="JAAVNE010000002">
    <property type="protein sequence ID" value="NKC29538.1"/>
    <property type="molecule type" value="Genomic_DNA"/>
</dbReference>
<dbReference type="Pfam" id="PF05751">
    <property type="entry name" value="FixH"/>
    <property type="match status" value="1"/>
</dbReference>
<evidence type="ECO:0000256" key="1">
    <source>
        <dbReference type="SAM" id="Phobius"/>
    </source>
</evidence>
<gene>
    <name evidence="2" type="ORF">HEQ75_01590</name>
</gene>
<keyword evidence="1" id="KW-0472">Membrane</keyword>
<proteinExistence type="predicted"/>
<evidence type="ECO:0000313" key="3">
    <source>
        <dbReference type="Proteomes" id="UP000787635"/>
    </source>
</evidence>
<comment type="caution">
    <text evidence="2">The sequence shown here is derived from an EMBL/GenBank/DDBJ whole genome shotgun (WGS) entry which is preliminary data.</text>
</comment>
<protein>
    <submittedName>
        <fullName evidence="2">FixH family protein</fullName>
    </submittedName>
</protein>
<reference evidence="2 3" key="1">
    <citation type="submission" date="2020-03" db="EMBL/GenBank/DDBJ databases">
        <title>Roseomonas selenitidurans sp. nov. isolated from urban soil.</title>
        <authorList>
            <person name="Liu H."/>
        </authorList>
    </citation>
    <scope>NUCLEOTIDE SEQUENCE [LARGE SCALE GENOMIC DNA]</scope>
    <source>
        <strain evidence="2 3">BU-1</strain>
    </source>
</reference>
<sequence length="159" mass="16980">MSDILANEAARRSRWIPWVFVGGMALVVVVNAGLIFASISTFTGVTVGHSYDRGRTYNHVLDAAARQAALGWQGRVTLRDGVLDVQVVDRAGAPVAGQMTGLLLRPLQGTELPLVFRATGPGHFEAQAAPPLPGQWEARLRLTAAGGAVFDLRQRVQAP</sequence>
<dbReference type="InterPro" id="IPR008620">
    <property type="entry name" value="FixH"/>
</dbReference>
<keyword evidence="1" id="KW-1133">Transmembrane helix</keyword>
<dbReference type="Proteomes" id="UP000787635">
    <property type="component" value="Unassembled WGS sequence"/>
</dbReference>
<name>A0ABX1DXB9_9PROT</name>
<evidence type="ECO:0000313" key="2">
    <source>
        <dbReference type="EMBL" id="NKC29538.1"/>
    </source>
</evidence>
<organism evidence="2 3">
    <name type="scientific">Falsiroseomonas selenitidurans</name>
    <dbReference type="NCBI Taxonomy" id="2716335"/>
    <lineage>
        <taxon>Bacteria</taxon>
        <taxon>Pseudomonadati</taxon>
        <taxon>Pseudomonadota</taxon>
        <taxon>Alphaproteobacteria</taxon>
        <taxon>Acetobacterales</taxon>
        <taxon>Roseomonadaceae</taxon>
        <taxon>Falsiroseomonas</taxon>
    </lineage>
</organism>
<keyword evidence="3" id="KW-1185">Reference proteome</keyword>